<organism evidence="3 4">
    <name type="scientific">Rhododendron griersonianum</name>
    <dbReference type="NCBI Taxonomy" id="479676"/>
    <lineage>
        <taxon>Eukaryota</taxon>
        <taxon>Viridiplantae</taxon>
        <taxon>Streptophyta</taxon>
        <taxon>Embryophyta</taxon>
        <taxon>Tracheophyta</taxon>
        <taxon>Spermatophyta</taxon>
        <taxon>Magnoliopsida</taxon>
        <taxon>eudicotyledons</taxon>
        <taxon>Gunneridae</taxon>
        <taxon>Pentapetalae</taxon>
        <taxon>asterids</taxon>
        <taxon>Ericales</taxon>
        <taxon>Ericaceae</taxon>
        <taxon>Ericoideae</taxon>
        <taxon>Rhodoreae</taxon>
        <taxon>Rhododendron</taxon>
    </lineage>
</organism>
<name>A0AAV6I8Z3_9ERIC</name>
<reference evidence="3" key="1">
    <citation type="submission" date="2020-08" db="EMBL/GenBank/DDBJ databases">
        <title>Plant Genome Project.</title>
        <authorList>
            <person name="Zhang R.-G."/>
        </authorList>
    </citation>
    <scope>NUCLEOTIDE SEQUENCE</scope>
    <source>
        <strain evidence="3">WSP0</strain>
        <tissue evidence="3">Leaf</tissue>
    </source>
</reference>
<evidence type="ECO:0000313" key="3">
    <source>
        <dbReference type="EMBL" id="KAG5523982.1"/>
    </source>
</evidence>
<dbReference type="PROSITE" id="PS50158">
    <property type="entry name" value="ZF_CCHC"/>
    <property type="match status" value="2"/>
</dbReference>
<keyword evidence="4" id="KW-1185">Reference proteome</keyword>
<dbReference type="AlphaFoldDB" id="A0AAV6I8Z3"/>
<dbReference type="SMART" id="SM00343">
    <property type="entry name" value="ZnF_C2HC"/>
    <property type="match status" value="2"/>
</dbReference>
<keyword evidence="1" id="KW-0863">Zinc-finger</keyword>
<comment type="caution">
    <text evidence="3">The sequence shown here is derived from an EMBL/GenBank/DDBJ whole genome shotgun (WGS) entry which is preliminary data.</text>
</comment>
<dbReference type="GO" id="GO:0008270">
    <property type="term" value="F:zinc ion binding"/>
    <property type="evidence" value="ECO:0007669"/>
    <property type="project" value="UniProtKB-KW"/>
</dbReference>
<feature type="domain" description="CCHC-type" evidence="2">
    <location>
        <begin position="37"/>
        <end position="53"/>
    </location>
</feature>
<gene>
    <name evidence="3" type="ORF">RHGRI_030849</name>
</gene>
<evidence type="ECO:0000259" key="2">
    <source>
        <dbReference type="PROSITE" id="PS50158"/>
    </source>
</evidence>
<keyword evidence="1" id="KW-0479">Metal-binding</keyword>
<evidence type="ECO:0000256" key="1">
    <source>
        <dbReference type="PROSITE-ProRule" id="PRU00047"/>
    </source>
</evidence>
<dbReference type="InterPro" id="IPR001878">
    <property type="entry name" value="Znf_CCHC"/>
</dbReference>
<accession>A0AAV6I8Z3</accession>
<dbReference type="GO" id="GO:0003676">
    <property type="term" value="F:nucleic acid binding"/>
    <property type="evidence" value="ECO:0007669"/>
    <property type="project" value="InterPro"/>
</dbReference>
<dbReference type="Gene3D" id="4.10.60.10">
    <property type="entry name" value="Zinc finger, CCHC-type"/>
    <property type="match status" value="1"/>
</dbReference>
<feature type="domain" description="CCHC-type" evidence="2">
    <location>
        <begin position="16"/>
        <end position="31"/>
    </location>
</feature>
<dbReference type="InterPro" id="IPR036875">
    <property type="entry name" value="Znf_CCHC_sf"/>
</dbReference>
<dbReference type="Proteomes" id="UP000823749">
    <property type="component" value="Chromosome 11"/>
</dbReference>
<keyword evidence="1" id="KW-0862">Zinc</keyword>
<sequence length="96" mass="9888">MNREGGSSCRGTFFQCFCCGSPDHRVRDCPEAGKGIKCYNCGEMGHMSTQCTKPCASVASSVGNIPVGHGASSSYVGRGGGMSGSIAPGRVFAMTR</sequence>
<dbReference type="Pfam" id="PF00098">
    <property type="entry name" value="zf-CCHC"/>
    <property type="match status" value="2"/>
</dbReference>
<proteinExistence type="predicted"/>
<protein>
    <recommendedName>
        <fullName evidence="2">CCHC-type domain-containing protein</fullName>
    </recommendedName>
</protein>
<dbReference type="EMBL" id="JACTNZ010000011">
    <property type="protein sequence ID" value="KAG5523982.1"/>
    <property type="molecule type" value="Genomic_DNA"/>
</dbReference>
<dbReference type="SUPFAM" id="SSF57756">
    <property type="entry name" value="Retrovirus zinc finger-like domains"/>
    <property type="match status" value="1"/>
</dbReference>
<evidence type="ECO:0000313" key="4">
    <source>
        <dbReference type="Proteomes" id="UP000823749"/>
    </source>
</evidence>